<protein>
    <submittedName>
        <fullName evidence="2">Uncharacterized protein</fullName>
    </submittedName>
</protein>
<comment type="caution">
    <text evidence="2">The sequence shown here is derived from an EMBL/GenBank/DDBJ whole genome shotgun (WGS) entry which is preliminary data.</text>
</comment>
<organism evidence="2 3">
    <name type="scientific">Hibiscus sabdariffa</name>
    <name type="common">roselle</name>
    <dbReference type="NCBI Taxonomy" id="183260"/>
    <lineage>
        <taxon>Eukaryota</taxon>
        <taxon>Viridiplantae</taxon>
        <taxon>Streptophyta</taxon>
        <taxon>Embryophyta</taxon>
        <taxon>Tracheophyta</taxon>
        <taxon>Spermatophyta</taxon>
        <taxon>Magnoliopsida</taxon>
        <taxon>eudicotyledons</taxon>
        <taxon>Gunneridae</taxon>
        <taxon>Pentapetalae</taxon>
        <taxon>rosids</taxon>
        <taxon>malvids</taxon>
        <taxon>Malvales</taxon>
        <taxon>Malvaceae</taxon>
        <taxon>Malvoideae</taxon>
        <taxon>Hibiscus</taxon>
    </lineage>
</organism>
<reference evidence="2 3" key="1">
    <citation type="journal article" date="2024" name="G3 (Bethesda)">
        <title>Genome assembly of Hibiscus sabdariffa L. provides insights into metabolisms of medicinal natural products.</title>
        <authorList>
            <person name="Kim T."/>
        </authorList>
    </citation>
    <scope>NUCLEOTIDE SEQUENCE [LARGE SCALE GENOMIC DNA]</scope>
    <source>
        <strain evidence="2">TK-2024</strain>
        <tissue evidence="2">Old leaves</tissue>
    </source>
</reference>
<evidence type="ECO:0000256" key="1">
    <source>
        <dbReference type="SAM" id="SignalP"/>
    </source>
</evidence>
<gene>
    <name evidence="2" type="ORF">V6N12_024449</name>
</gene>
<name>A0ABR2G0L5_9ROSI</name>
<keyword evidence="3" id="KW-1185">Reference proteome</keyword>
<evidence type="ECO:0000313" key="2">
    <source>
        <dbReference type="EMBL" id="KAK8590065.1"/>
    </source>
</evidence>
<sequence length="80" mass="8859">MKAALHNLQPAPCLLKILFICAQPCCSSWRMSDKKGFISALPAFQVSLERVKSLGIIFTPLEVSLKDTIDGLREKKLLSV</sequence>
<feature type="chain" id="PRO_5046812467" evidence="1">
    <location>
        <begin position="29"/>
        <end position="80"/>
    </location>
</feature>
<dbReference type="Proteomes" id="UP001472677">
    <property type="component" value="Unassembled WGS sequence"/>
</dbReference>
<dbReference type="EMBL" id="JBBPBM010000004">
    <property type="protein sequence ID" value="KAK8590065.1"/>
    <property type="molecule type" value="Genomic_DNA"/>
</dbReference>
<proteinExistence type="predicted"/>
<evidence type="ECO:0000313" key="3">
    <source>
        <dbReference type="Proteomes" id="UP001472677"/>
    </source>
</evidence>
<feature type="signal peptide" evidence="1">
    <location>
        <begin position="1"/>
        <end position="28"/>
    </location>
</feature>
<accession>A0ABR2G0L5</accession>
<keyword evidence="1" id="KW-0732">Signal</keyword>